<dbReference type="Gene3D" id="1.20.120.530">
    <property type="entry name" value="GntR ligand-binding domain-like"/>
    <property type="match status" value="1"/>
</dbReference>
<dbReference type="OrthoDB" id="287672at2"/>
<dbReference type="SMART" id="SM00345">
    <property type="entry name" value="HTH_GNTR"/>
    <property type="match status" value="1"/>
</dbReference>
<dbReference type="InterPro" id="IPR036390">
    <property type="entry name" value="WH_DNA-bd_sf"/>
</dbReference>
<dbReference type="SMART" id="SM00895">
    <property type="entry name" value="FCD"/>
    <property type="match status" value="1"/>
</dbReference>
<evidence type="ECO:0000313" key="6">
    <source>
        <dbReference type="EMBL" id="OWK36147.1"/>
    </source>
</evidence>
<gene>
    <name evidence="6" type="ORF">FRUB_08710</name>
</gene>
<reference evidence="7" key="1">
    <citation type="submission" date="2017-06" db="EMBL/GenBank/DDBJ databases">
        <title>Genome analysis of Fimbriiglobus ruber SP5, the first member of the order Planctomycetales with confirmed chitinolytic capability.</title>
        <authorList>
            <person name="Ravin N.V."/>
            <person name="Rakitin A.L."/>
            <person name="Ivanova A.A."/>
            <person name="Beletsky A.V."/>
            <person name="Kulichevskaya I.S."/>
            <person name="Mardanov A.V."/>
            <person name="Dedysh S.N."/>
        </authorList>
    </citation>
    <scope>NUCLEOTIDE SEQUENCE [LARGE SCALE GENOMIC DNA]</scope>
    <source>
        <strain evidence="7">SP5</strain>
    </source>
</reference>
<dbReference type="Proteomes" id="UP000214646">
    <property type="component" value="Unassembled WGS sequence"/>
</dbReference>
<organism evidence="6 7">
    <name type="scientific">Fimbriiglobus ruber</name>
    <dbReference type="NCBI Taxonomy" id="1908690"/>
    <lineage>
        <taxon>Bacteria</taxon>
        <taxon>Pseudomonadati</taxon>
        <taxon>Planctomycetota</taxon>
        <taxon>Planctomycetia</taxon>
        <taxon>Gemmatales</taxon>
        <taxon>Gemmataceae</taxon>
        <taxon>Fimbriiglobus</taxon>
    </lineage>
</organism>
<protein>
    <submittedName>
        <fullName evidence="6">Transcriptional regulator, GntR family</fullName>
    </submittedName>
</protein>
<dbReference type="InterPro" id="IPR008920">
    <property type="entry name" value="TF_FadR/GntR_C"/>
</dbReference>
<evidence type="ECO:0000256" key="3">
    <source>
        <dbReference type="ARBA" id="ARBA00023163"/>
    </source>
</evidence>
<dbReference type="AlphaFoldDB" id="A0A225DJ52"/>
<dbReference type="SUPFAM" id="SSF48008">
    <property type="entry name" value="GntR ligand-binding domain-like"/>
    <property type="match status" value="1"/>
</dbReference>
<evidence type="ECO:0000256" key="4">
    <source>
        <dbReference type="SAM" id="MobiDB-lite"/>
    </source>
</evidence>
<keyword evidence="3" id="KW-0804">Transcription</keyword>
<dbReference type="PANTHER" id="PTHR43537:SF24">
    <property type="entry name" value="GLUCONATE OPERON TRANSCRIPTIONAL REPRESSOR"/>
    <property type="match status" value="1"/>
</dbReference>
<keyword evidence="1" id="KW-0805">Transcription regulation</keyword>
<name>A0A225DJ52_9BACT</name>
<sequence length="252" mass="27902">MNTRPKRRIRCDHGSRRQVIVQSLLADVFHGRIRAGQRLVTQSLATRFGVSHTPIREALVELAGIGIVDLLPNRGAVVRGVTPKEVREICQVRRALECVAVRKACGRIAATDLRELAAEFARLHATWEVEGPTLIPSARAVDTRLHDLVAAHCGNKFLAHEIGRLKTLFRAFRDVSWEQETERHDFHRLGVESAEHIAIVEALLAGDPRAAGRAMARHIKSGEYYWGRVASNAGPSPQKKTPPPQPAKGPSR</sequence>
<feature type="region of interest" description="Disordered" evidence="4">
    <location>
        <begin position="230"/>
        <end position="252"/>
    </location>
</feature>
<evidence type="ECO:0000256" key="2">
    <source>
        <dbReference type="ARBA" id="ARBA00023125"/>
    </source>
</evidence>
<dbReference type="InterPro" id="IPR036388">
    <property type="entry name" value="WH-like_DNA-bd_sf"/>
</dbReference>
<dbReference type="Pfam" id="PF07729">
    <property type="entry name" value="FCD"/>
    <property type="match status" value="1"/>
</dbReference>
<dbReference type="GO" id="GO:0003677">
    <property type="term" value="F:DNA binding"/>
    <property type="evidence" value="ECO:0007669"/>
    <property type="project" value="UniProtKB-KW"/>
</dbReference>
<evidence type="ECO:0000259" key="5">
    <source>
        <dbReference type="PROSITE" id="PS50949"/>
    </source>
</evidence>
<dbReference type="RefSeq" id="WP_088259201.1">
    <property type="nucleotide sequence ID" value="NZ_NIDE01000017.1"/>
</dbReference>
<dbReference type="EMBL" id="NIDE01000017">
    <property type="protein sequence ID" value="OWK36147.1"/>
    <property type="molecule type" value="Genomic_DNA"/>
</dbReference>
<dbReference type="PANTHER" id="PTHR43537">
    <property type="entry name" value="TRANSCRIPTIONAL REGULATOR, GNTR FAMILY"/>
    <property type="match status" value="1"/>
</dbReference>
<dbReference type="Gene3D" id="1.10.10.10">
    <property type="entry name" value="Winged helix-like DNA-binding domain superfamily/Winged helix DNA-binding domain"/>
    <property type="match status" value="1"/>
</dbReference>
<proteinExistence type="predicted"/>
<feature type="compositionally biased region" description="Pro residues" evidence="4">
    <location>
        <begin position="240"/>
        <end position="252"/>
    </location>
</feature>
<dbReference type="CDD" id="cd07377">
    <property type="entry name" value="WHTH_GntR"/>
    <property type="match status" value="1"/>
</dbReference>
<keyword evidence="2" id="KW-0238">DNA-binding</keyword>
<dbReference type="Pfam" id="PF00392">
    <property type="entry name" value="GntR"/>
    <property type="match status" value="1"/>
</dbReference>
<dbReference type="InterPro" id="IPR011711">
    <property type="entry name" value="GntR_C"/>
</dbReference>
<accession>A0A225DJ52</accession>
<dbReference type="PROSITE" id="PS50949">
    <property type="entry name" value="HTH_GNTR"/>
    <property type="match status" value="1"/>
</dbReference>
<dbReference type="SUPFAM" id="SSF46785">
    <property type="entry name" value="Winged helix' DNA-binding domain"/>
    <property type="match status" value="1"/>
</dbReference>
<dbReference type="GO" id="GO:0003700">
    <property type="term" value="F:DNA-binding transcription factor activity"/>
    <property type="evidence" value="ECO:0007669"/>
    <property type="project" value="InterPro"/>
</dbReference>
<evidence type="ECO:0000313" key="7">
    <source>
        <dbReference type="Proteomes" id="UP000214646"/>
    </source>
</evidence>
<feature type="domain" description="HTH gntR-type" evidence="5">
    <location>
        <begin position="14"/>
        <end position="81"/>
    </location>
</feature>
<keyword evidence="7" id="KW-1185">Reference proteome</keyword>
<comment type="caution">
    <text evidence="6">The sequence shown here is derived from an EMBL/GenBank/DDBJ whole genome shotgun (WGS) entry which is preliminary data.</text>
</comment>
<evidence type="ECO:0000256" key="1">
    <source>
        <dbReference type="ARBA" id="ARBA00023015"/>
    </source>
</evidence>
<dbReference type="InterPro" id="IPR000524">
    <property type="entry name" value="Tscrpt_reg_HTH_GntR"/>
</dbReference>